<evidence type="ECO:0008006" key="4">
    <source>
        <dbReference type="Google" id="ProtNLM"/>
    </source>
</evidence>
<evidence type="ECO:0000313" key="3">
    <source>
        <dbReference type="Proteomes" id="UP000230407"/>
    </source>
</evidence>
<feature type="region of interest" description="Disordered" evidence="1">
    <location>
        <begin position="171"/>
        <end position="221"/>
    </location>
</feature>
<protein>
    <recommendedName>
        <fullName evidence="4">DUF4352 domain-containing protein</fullName>
    </recommendedName>
</protein>
<keyword evidence="3" id="KW-1185">Reference proteome</keyword>
<dbReference type="AlphaFoldDB" id="A0A2M8LR26"/>
<evidence type="ECO:0000256" key="1">
    <source>
        <dbReference type="SAM" id="MobiDB-lite"/>
    </source>
</evidence>
<dbReference type="EMBL" id="PGGW01000069">
    <property type="protein sequence ID" value="PJE94405.1"/>
    <property type="molecule type" value="Genomic_DNA"/>
</dbReference>
<feature type="compositionally biased region" description="Basic and acidic residues" evidence="1">
    <location>
        <begin position="202"/>
        <end position="221"/>
    </location>
</feature>
<name>A0A2M8LR26_9ACTN</name>
<gene>
    <name evidence="2" type="ORF">CUT44_29675</name>
</gene>
<comment type="caution">
    <text evidence="2">The sequence shown here is derived from an EMBL/GenBank/DDBJ whole genome shotgun (WGS) entry which is preliminary data.</text>
</comment>
<accession>A0A2M8LR26</accession>
<dbReference type="Proteomes" id="UP000230407">
    <property type="component" value="Unassembled WGS sequence"/>
</dbReference>
<proteinExistence type="predicted"/>
<sequence>MLTGCGSGDDSAAPEPSVPISTAPSAEVAPAPTPVPVGKTFTWPDGLEATVTVLGELRPGSRTDLEGGTVEKARLAEARKAALDQSGEPMGLRVRLANTGDAPVDLDRTAVQWVGVEVGGMAQRAADDGAFEGELAPGESTTQLSAWYVPDIVTVGYRVLVWPQGERKGQVGQFSGAVPNASVRPPEHGHGSHSGSPSGSPSERDGGGSDEDHGSSGHSDH</sequence>
<feature type="compositionally biased region" description="Low complexity" evidence="1">
    <location>
        <begin position="21"/>
        <end position="30"/>
    </location>
</feature>
<feature type="region of interest" description="Disordered" evidence="1">
    <location>
        <begin position="1"/>
        <end position="37"/>
    </location>
</feature>
<organism evidence="2 3">
    <name type="scientific">Streptomyces carminius</name>
    <dbReference type="NCBI Taxonomy" id="2665496"/>
    <lineage>
        <taxon>Bacteria</taxon>
        <taxon>Bacillati</taxon>
        <taxon>Actinomycetota</taxon>
        <taxon>Actinomycetes</taxon>
        <taxon>Kitasatosporales</taxon>
        <taxon>Streptomycetaceae</taxon>
        <taxon>Streptomyces</taxon>
    </lineage>
</organism>
<evidence type="ECO:0000313" key="2">
    <source>
        <dbReference type="EMBL" id="PJE94405.1"/>
    </source>
</evidence>
<reference evidence="2 3" key="1">
    <citation type="submission" date="2017-11" db="EMBL/GenBank/DDBJ databases">
        <title>Streptomyces carmine sp. nov., a novel actinomycete isolated from Sophora alopecuroides in Xinjiang, China.</title>
        <authorList>
            <person name="Wang Y."/>
            <person name="Luo X."/>
            <person name="Wan C."/>
            <person name="Zhang L."/>
        </authorList>
    </citation>
    <scope>NUCLEOTIDE SEQUENCE [LARGE SCALE GENOMIC DNA]</scope>
    <source>
        <strain evidence="2 3">TRM SA0054</strain>
    </source>
</reference>